<dbReference type="EMBL" id="JARBJD010000447">
    <property type="protein sequence ID" value="KAK2941948.1"/>
    <property type="molecule type" value="Genomic_DNA"/>
</dbReference>
<dbReference type="Proteomes" id="UP001281761">
    <property type="component" value="Unassembled WGS sequence"/>
</dbReference>
<gene>
    <name evidence="1" type="ORF">BLNAU_23130</name>
</gene>
<organism evidence="1 2">
    <name type="scientific">Blattamonas nauphoetae</name>
    <dbReference type="NCBI Taxonomy" id="2049346"/>
    <lineage>
        <taxon>Eukaryota</taxon>
        <taxon>Metamonada</taxon>
        <taxon>Preaxostyla</taxon>
        <taxon>Oxymonadida</taxon>
        <taxon>Blattamonas</taxon>
    </lineage>
</organism>
<keyword evidence="2" id="KW-1185">Reference proteome</keyword>
<sequence>MFTNEQPISDDEIIPTSSALFRAVCVRERPIPSVPRTSCELNEHATIEIDRVAPKSGNTGVSTKPCNWPLSLEIEHCFITTDDCDADSSNVDGEIRIGLVPDETSIKLSDIVRMLLETIASFFGQLETSEKWSDFIDIVEFVNENMQFSPIAGQCVFLEMHFGMTVHPTMQDTCS</sequence>
<evidence type="ECO:0000313" key="1">
    <source>
        <dbReference type="EMBL" id="KAK2941948.1"/>
    </source>
</evidence>
<protein>
    <submittedName>
        <fullName evidence="1">Uncharacterized protein</fullName>
    </submittedName>
</protein>
<reference evidence="1 2" key="1">
    <citation type="journal article" date="2022" name="bioRxiv">
        <title>Genomics of Preaxostyla Flagellates Illuminates Evolutionary Transitions and the Path Towards Mitochondrial Loss.</title>
        <authorList>
            <person name="Novak L.V.F."/>
            <person name="Treitli S.C."/>
            <person name="Pyrih J."/>
            <person name="Halakuc P."/>
            <person name="Pipaliya S.V."/>
            <person name="Vacek V."/>
            <person name="Brzon O."/>
            <person name="Soukal P."/>
            <person name="Eme L."/>
            <person name="Dacks J.B."/>
            <person name="Karnkowska A."/>
            <person name="Elias M."/>
            <person name="Hampl V."/>
        </authorList>
    </citation>
    <scope>NUCLEOTIDE SEQUENCE [LARGE SCALE GENOMIC DNA]</scope>
    <source>
        <strain evidence="1">NAU3</strain>
        <tissue evidence="1">Gut</tissue>
    </source>
</reference>
<proteinExistence type="predicted"/>
<comment type="caution">
    <text evidence="1">The sequence shown here is derived from an EMBL/GenBank/DDBJ whole genome shotgun (WGS) entry which is preliminary data.</text>
</comment>
<evidence type="ECO:0000313" key="2">
    <source>
        <dbReference type="Proteomes" id="UP001281761"/>
    </source>
</evidence>
<accession>A0ABQ9WR07</accession>
<name>A0ABQ9WR07_9EUKA</name>